<dbReference type="GO" id="GO:0003700">
    <property type="term" value="F:DNA-binding transcription factor activity"/>
    <property type="evidence" value="ECO:0007669"/>
    <property type="project" value="InterPro"/>
</dbReference>
<dbReference type="SUPFAM" id="SSF49417">
    <property type="entry name" value="p53-like transcription factors"/>
    <property type="match status" value="1"/>
</dbReference>
<feature type="compositionally biased region" description="Polar residues" evidence="4">
    <location>
        <begin position="191"/>
        <end position="208"/>
    </location>
</feature>
<comment type="caution">
    <text evidence="6">The sequence shown here is derived from an EMBL/GenBank/DDBJ whole genome shotgun (WGS) entry which is preliminary data.</text>
</comment>
<dbReference type="SUPFAM" id="SSF55550">
    <property type="entry name" value="SH2 domain"/>
    <property type="match status" value="1"/>
</dbReference>
<dbReference type="EMBL" id="AJWJ01000162">
    <property type="protein sequence ID" value="KAF2074164.1"/>
    <property type="molecule type" value="Genomic_DNA"/>
</dbReference>
<dbReference type="Pfam" id="PF00017">
    <property type="entry name" value="SH2"/>
    <property type="match status" value="1"/>
</dbReference>
<evidence type="ECO:0000313" key="6">
    <source>
        <dbReference type="EMBL" id="KAF2074164.1"/>
    </source>
</evidence>
<dbReference type="OrthoDB" id="19300at2759"/>
<dbReference type="AlphaFoldDB" id="A0A8J4PWR4"/>
<evidence type="ECO:0000256" key="4">
    <source>
        <dbReference type="SAM" id="MobiDB-lite"/>
    </source>
</evidence>
<feature type="compositionally biased region" description="Polar residues" evidence="4">
    <location>
        <begin position="151"/>
        <end position="174"/>
    </location>
</feature>
<feature type="compositionally biased region" description="Low complexity" evidence="4">
    <location>
        <begin position="46"/>
        <end position="56"/>
    </location>
</feature>
<name>A0A8J4PWR4_9MYCE</name>
<organism evidence="6 7">
    <name type="scientific">Polysphondylium violaceum</name>
    <dbReference type="NCBI Taxonomy" id="133409"/>
    <lineage>
        <taxon>Eukaryota</taxon>
        <taxon>Amoebozoa</taxon>
        <taxon>Evosea</taxon>
        <taxon>Eumycetozoa</taxon>
        <taxon>Dictyostelia</taxon>
        <taxon>Dictyosteliales</taxon>
        <taxon>Dictyosteliaceae</taxon>
        <taxon>Polysphondylium</taxon>
    </lineage>
</organism>
<dbReference type="Gene3D" id="3.30.505.10">
    <property type="entry name" value="SH2 domain"/>
    <property type="match status" value="1"/>
</dbReference>
<feature type="compositionally biased region" description="Low complexity" evidence="4">
    <location>
        <begin position="175"/>
        <end position="190"/>
    </location>
</feature>
<sequence length="811" mass="92232">MDNNNNNNNNKDSITTVHKDWMINSTDMMNNVFSHNRTSNDEGNHHSNNMNNNNNSGGSGLFKQDSTLFFDEFKQQTNDSSSLSRGDSFGFMLRSNTTGLGNNSSSNSNNNNNNNNNSNNNNNNEGSTIPLSLTSQNSLFSSLFSNQQQSISGTSSTPPASLNPYSNFQPNLVINNTPTATTTTTTANNNDYDQNMDSSNPPDYNANTYDDGEEPSTPPTPPVSAIEWNLSFIAKSNYDYQQYNNNNNNINNNNNNIQQYNQHPQQQEIYQQQQQSSLTKNDPIDPSEYESPSKFQRTDTFTDETFTRLRADPHFRLSFLEEATSQLTRSSSSQSQELNRNRSFIMTHYETGCIPISHEFYNNLLLRYNSRPELFKEAKEKQSLFVKNLSNLELGHELHTLYSTIKKDIEEENSELKHLLSLRILEPLDLRKIREALEGLKSHLRICDVLHQELKFLLSKKKSECCAALVITLQPYSQVIFRGKGIPESYKVELVTGVLPAERVTTVLATINKADLGKKKDKILSGDGHLENDQASFQSPQMEAEFKNLKVNVSTRMLPSSLKFVSTVIEKGKEKTIESVPSSPMVVITNESQWAEAAGKLLTCDAFMDKEEITWEYFANILHSHILTGTNQTGEIKRKLHSWEFEYIQKNYFNSKTTVSKLESTTFWAKFGPILQTVHFKRHIAPLWYSGCIYGFITKNECNSYLMSLPEGSFLVRFSDSVPGSFAVAYVTNDDNERVKHYLVKPEDIGANKTLPDFLREKYQFKVLYQVDPSKRSLHPKDKDEILDPYYSKRIKNREQQTGNPGYVSGL</sequence>
<evidence type="ECO:0000256" key="3">
    <source>
        <dbReference type="PROSITE-ProRule" id="PRU00191"/>
    </source>
</evidence>
<evidence type="ECO:0000256" key="1">
    <source>
        <dbReference type="ARBA" id="ARBA00005586"/>
    </source>
</evidence>
<dbReference type="InterPro" id="IPR001217">
    <property type="entry name" value="STAT"/>
</dbReference>
<dbReference type="InterPro" id="IPR008967">
    <property type="entry name" value="p53-like_TF_DNA-bd_sf"/>
</dbReference>
<dbReference type="Gene3D" id="1.10.238.10">
    <property type="entry name" value="EF-hand"/>
    <property type="match status" value="1"/>
</dbReference>
<dbReference type="InterPro" id="IPR041410">
    <property type="entry name" value="STATa_Ig"/>
</dbReference>
<dbReference type="InterPro" id="IPR036860">
    <property type="entry name" value="SH2_dom_sf"/>
</dbReference>
<dbReference type="Pfam" id="PF18214">
    <property type="entry name" value="STATa_Ig"/>
    <property type="match status" value="1"/>
</dbReference>
<protein>
    <recommendedName>
        <fullName evidence="5">SH2 domain-containing protein</fullName>
    </recommendedName>
</protein>
<dbReference type="CDD" id="cd09919">
    <property type="entry name" value="SH2_STAT_family"/>
    <property type="match status" value="1"/>
</dbReference>
<dbReference type="SMART" id="SM00252">
    <property type="entry name" value="SH2"/>
    <property type="match status" value="1"/>
</dbReference>
<dbReference type="GO" id="GO:0007165">
    <property type="term" value="P:signal transduction"/>
    <property type="evidence" value="ECO:0007669"/>
    <property type="project" value="InterPro"/>
</dbReference>
<dbReference type="Gene3D" id="2.60.40.340">
    <property type="entry name" value="Rel homology domain (RHD), DNA-binding domain"/>
    <property type="match status" value="1"/>
</dbReference>
<keyword evidence="7" id="KW-1185">Reference proteome</keyword>
<gene>
    <name evidence="6" type="ORF">CYY_004535</name>
</gene>
<dbReference type="GO" id="GO:0003677">
    <property type="term" value="F:DNA binding"/>
    <property type="evidence" value="ECO:0007669"/>
    <property type="project" value="InterPro"/>
</dbReference>
<dbReference type="PROSITE" id="PS50001">
    <property type="entry name" value="SH2"/>
    <property type="match status" value="1"/>
</dbReference>
<evidence type="ECO:0000313" key="7">
    <source>
        <dbReference type="Proteomes" id="UP000695562"/>
    </source>
</evidence>
<feature type="region of interest" description="Disordered" evidence="4">
    <location>
        <begin position="31"/>
        <end position="63"/>
    </location>
</feature>
<dbReference type="InterPro" id="IPR000980">
    <property type="entry name" value="SH2"/>
</dbReference>
<feature type="region of interest" description="Disordered" evidence="4">
    <location>
        <begin position="94"/>
        <end position="132"/>
    </location>
</feature>
<comment type="similarity">
    <text evidence="1">Belongs to the transcription factor STAT family.</text>
</comment>
<keyword evidence="2 3" id="KW-0727">SH2 domain</keyword>
<feature type="region of interest" description="Disordered" evidence="4">
    <location>
        <begin position="145"/>
        <end position="223"/>
    </location>
</feature>
<feature type="domain" description="SH2" evidence="5">
    <location>
        <begin position="688"/>
        <end position="771"/>
    </location>
</feature>
<feature type="region of interest" description="Disordered" evidence="4">
    <location>
        <begin position="243"/>
        <end position="297"/>
    </location>
</feature>
<feature type="compositionally biased region" description="Low complexity" evidence="4">
    <location>
        <begin position="243"/>
        <end position="275"/>
    </location>
</feature>
<dbReference type="Proteomes" id="UP000695562">
    <property type="component" value="Unassembled WGS sequence"/>
</dbReference>
<dbReference type="Pfam" id="PF17901">
    <property type="entry name" value="EF-hand_12"/>
    <property type="match status" value="1"/>
</dbReference>
<evidence type="ECO:0000256" key="2">
    <source>
        <dbReference type="ARBA" id="ARBA00022999"/>
    </source>
</evidence>
<dbReference type="PANTHER" id="PTHR11801">
    <property type="entry name" value="SIGNAL TRANSDUCER AND ACTIVATOR OF TRANSCRIPTION"/>
    <property type="match status" value="1"/>
</dbReference>
<accession>A0A8J4PWR4</accession>
<evidence type="ECO:0000259" key="5">
    <source>
        <dbReference type="PROSITE" id="PS50001"/>
    </source>
</evidence>
<dbReference type="InterPro" id="IPR041604">
    <property type="entry name" value="EF-hand_12"/>
</dbReference>
<dbReference type="InterPro" id="IPR037059">
    <property type="entry name" value="RHD_DNA_bind_dom_sf"/>
</dbReference>
<feature type="compositionally biased region" description="Low complexity" evidence="4">
    <location>
        <begin position="102"/>
        <end position="124"/>
    </location>
</feature>
<reference evidence="6" key="1">
    <citation type="submission" date="2020-01" db="EMBL/GenBank/DDBJ databases">
        <title>Development of genomics and gene disruption for Polysphondylium violaceum indicates a role for the polyketide synthase stlB in stalk morphogenesis.</title>
        <authorList>
            <person name="Narita B."/>
            <person name="Kawabe Y."/>
            <person name="Kin K."/>
            <person name="Saito T."/>
            <person name="Gibbs R."/>
            <person name="Kuspa A."/>
            <person name="Muzny D."/>
            <person name="Queller D."/>
            <person name="Richards S."/>
            <person name="Strassman J."/>
            <person name="Sucgang R."/>
            <person name="Worley K."/>
            <person name="Schaap P."/>
        </authorList>
    </citation>
    <scope>NUCLEOTIDE SEQUENCE</scope>
    <source>
        <strain evidence="6">QSvi11</strain>
    </source>
</reference>
<proteinExistence type="inferred from homology"/>